<name>A0A2T0SX29_9PSEU</name>
<comment type="caution">
    <text evidence="2">The sequence shown here is derived from an EMBL/GenBank/DDBJ whole genome shotgun (WGS) entry which is preliminary data.</text>
</comment>
<dbReference type="InterPro" id="IPR000073">
    <property type="entry name" value="AB_hydrolase_1"/>
</dbReference>
<proteinExistence type="predicted"/>
<feature type="domain" description="AB hydrolase-1" evidence="1">
    <location>
        <begin position="20"/>
        <end position="123"/>
    </location>
</feature>
<dbReference type="GO" id="GO:0004806">
    <property type="term" value="F:triacylglycerol lipase activity"/>
    <property type="evidence" value="ECO:0007669"/>
    <property type="project" value="TreeGrafter"/>
</dbReference>
<protein>
    <submittedName>
        <fullName evidence="2">Pimeloyl-ACP methyl ester carboxylesterase</fullName>
    </submittedName>
</protein>
<evidence type="ECO:0000259" key="1">
    <source>
        <dbReference type="Pfam" id="PF00561"/>
    </source>
</evidence>
<evidence type="ECO:0000313" key="3">
    <source>
        <dbReference type="Proteomes" id="UP000239494"/>
    </source>
</evidence>
<dbReference type="InterPro" id="IPR029058">
    <property type="entry name" value="AB_hydrolase_fold"/>
</dbReference>
<evidence type="ECO:0000313" key="2">
    <source>
        <dbReference type="EMBL" id="PRY37984.1"/>
    </source>
</evidence>
<dbReference type="SUPFAM" id="SSF53474">
    <property type="entry name" value="alpha/beta-Hydrolases"/>
    <property type="match status" value="1"/>
</dbReference>
<sequence>MGTLKVDGATLHYEVTGSGPVLLLIPGGPADAHAFAGFAEVVARDHAVVTYDPRGLSRSAVDAPGQVSVRTFADDAARLLDEVGGGPAYVLGSSGGGVVGLELLAAHPDKVRALVAHEPPAAGVLADVDAGFTRIHGTYLADGVGPAMGVFLNVTGLAGTSARMPEPPPEAMAGMMRNLEFFLGSMMGPMQDFRVDERVAALPVVIAVGEESEGQLAHRTAVALAESLSLKPVAFPGDHGGYTTHPEEFARRLREAFASVER</sequence>
<organism evidence="2 3">
    <name type="scientific">Umezawaea tangerina</name>
    <dbReference type="NCBI Taxonomy" id="84725"/>
    <lineage>
        <taxon>Bacteria</taxon>
        <taxon>Bacillati</taxon>
        <taxon>Actinomycetota</taxon>
        <taxon>Actinomycetes</taxon>
        <taxon>Pseudonocardiales</taxon>
        <taxon>Pseudonocardiaceae</taxon>
        <taxon>Umezawaea</taxon>
    </lineage>
</organism>
<dbReference type="OrthoDB" id="3210164at2"/>
<dbReference type="Pfam" id="PF00561">
    <property type="entry name" value="Abhydrolase_1"/>
    <property type="match status" value="1"/>
</dbReference>
<dbReference type="Gene3D" id="3.40.50.1820">
    <property type="entry name" value="alpha/beta hydrolase"/>
    <property type="match status" value="1"/>
</dbReference>
<dbReference type="PANTHER" id="PTHR43433:SF5">
    <property type="entry name" value="AB HYDROLASE-1 DOMAIN-CONTAINING PROTEIN"/>
    <property type="match status" value="1"/>
</dbReference>
<dbReference type="GO" id="GO:0046503">
    <property type="term" value="P:glycerolipid catabolic process"/>
    <property type="evidence" value="ECO:0007669"/>
    <property type="project" value="TreeGrafter"/>
</dbReference>
<dbReference type="InterPro" id="IPR050471">
    <property type="entry name" value="AB_hydrolase"/>
</dbReference>
<reference evidence="2 3" key="1">
    <citation type="submission" date="2018-03" db="EMBL/GenBank/DDBJ databases">
        <title>Genomic Encyclopedia of Archaeal and Bacterial Type Strains, Phase II (KMG-II): from individual species to whole genera.</title>
        <authorList>
            <person name="Goeker M."/>
        </authorList>
    </citation>
    <scope>NUCLEOTIDE SEQUENCE [LARGE SCALE GENOMIC DNA]</scope>
    <source>
        <strain evidence="2 3">DSM 44720</strain>
    </source>
</reference>
<dbReference type="Proteomes" id="UP000239494">
    <property type="component" value="Unassembled WGS sequence"/>
</dbReference>
<dbReference type="PANTHER" id="PTHR43433">
    <property type="entry name" value="HYDROLASE, ALPHA/BETA FOLD FAMILY PROTEIN"/>
    <property type="match status" value="1"/>
</dbReference>
<dbReference type="AlphaFoldDB" id="A0A2T0SX29"/>
<keyword evidence="3" id="KW-1185">Reference proteome</keyword>
<dbReference type="RefSeq" id="WP_106190960.1">
    <property type="nucleotide sequence ID" value="NZ_PVTF01000009.1"/>
</dbReference>
<accession>A0A2T0SX29</accession>
<gene>
    <name evidence="2" type="ORF">CLV43_109204</name>
</gene>
<dbReference type="EMBL" id="PVTF01000009">
    <property type="protein sequence ID" value="PRY37984.1"/>
    <property type="molecule type" value="Genomic_DNA"/>
</dbReference>